<evidence type="ECO:0000313" key="2">
    <source>
        <dbReference type="Proteomes" id="UP000467700"/>
    </source>
</evidence>
<dbReference type="EMBL" id="CACVBS010000035">
    <property type="protein sequence ID" value="CAA7261895.1"/>
    <property type="molecule type" value="Genomic_DNA"/>
</dbReference>
<keyword evidence="2" id="KW-1185">Reference proteome</keyword>
<protein>
    <submittedName>
        <fullName evidence="1">Uncharacterized protein</fullName>
    </submittedName>
</protein>
<organism evidence="1 2">
    <name type="scientific">Cyclocybe aegerita</name>
    <name type="common">Black poplar mushroom</name>
    <name type="synonym">Agrocybe aegerita</name>
    <dbReference type="NCBI Taxonomy" id="1973307"/>
    <lineage>
        <taxon>Eukaryota</taxon>
        <taxon>Fungi</taxon>
        <taxon>Dikarya</taxon>
        <taxon>Basidiomycota</taxon>
        <taxon>Agaricomycotina</taxon>
        <taxon>Agaricomycetes</taxon>
        <taxon>Agaricomycetidae</taxon>
        <taxon>Agaricales</taxon>
        <taxon>Agaricineae</taxon>
        <taxon>Bolbitiaceae</taxon>
        <taxon>Cyclocybe</taxon>
    </lineage>
</organism>
<dbReference type="AlphaFoldDB" id="A0A8S0VR15"/>
<reference evidence="1 2" key="1">
    <citation type="submission" date="2020-01" db="EMBL/GenBank/DDBJ databases">
        <authorList>
            <person name="Gupta K D."/>
        </authorList>
    </citation>
    <scope>NUCLEOTIDE SEQUENCE [LARGE SCALE GENOMIC DNA]</scope>
</reference>
<gene>
    <name evidence="1" type="ORF">AAE3_LOCUS4452</name>
</gene>
<proteinExistence type="predicted"/>
<accession>A0A8S0VR15</accession>
<dbReference type="Proteomes" id="UP000467700">
    <property type="component" value="Unassembled WGS sequence"/>
</dbReference>
<sequence length="167" mass="18257">MGFNVCQPAFLQDLLVSFWPPNWPVSEKYMAIDHAIANLYVDFDPLIDEPCVDEVDQAGTYHWWTGEGSAPTCTAIDIHFQEWVTDYIDAGRYLPTGFISDPTNLPMLQHLALPLEVLCLCLLAQATSSGKPIATHPLVLPEASRTAAPPIGPHNALSEGTVALIQS</sequence>
<name>A0A8S0VR15_CYCAE</name>
<comment type="caution">
    <text evidence="1">The sequence shown here is derived from an EMBL/GenBank/DDBJ whole genome shotgun (WGS) entry which is preliminary data.</text>
</comment>
<evidence type="ECO:0000313" key="1">
    <source>
        <dbReference type="EMBL" id="CAA7261895.1"/>
    </source>
</evidence>